<dbReference type="SMART" id="SM00192">
    <property type="entry name" value="LDLa"/>
    <property type="match status" value="2"/>
</dbReference>
<evidence type="ECO:0000256" key="2">
    <source>
        <dbReference type="ARBA" id="ARBA00022692"/>
    </source>
</evidence>
<proteinExistence type="predicted"/>
<accession>A0ABN8PGL8</accession>
<dbReference type="PRINTS" id="PR00249">
    <property type="entry name" value="GPCRSECRETIN"/>
</dbReference>
<dbReference type="CDD" id="cd13952">
    <property type="entry name" value="7tm_classB"/>
    <property type="match status" value="1"/>
</dbReference>
<evidence type="ECO:0000256" key="6">
    <source>
        <dbReference type="PROSITE-ProRule" id="PRU00124"/>
    </source>
</evidence>
<evidence type="ECO:0000256" key="3">
    <source>
        <dbReference type="ARBA" id="ARBA00022989"/>
    </source>
</evidence>
<comment type="caution">
    <text evidence="9">The sequence shown here is derived from an EMBL/GenBank/DDBJ whole genome shotgun (WGS) entry which is preliminary data.</text>
</comment>
<dbReference type="SUPFAM" id="SSF57424">
    <property type="entry name" value="LDL receptor-like module"/>
    <property type="match status" value="1"/>
</dbReference>
<dbReference type="PROSITE" id="PS00650">
    <property type="entry name" value="G_PROTEIN_RECEP_F2_2"/>
    <property type="match status" value="1"/>
</dbReference>
<feature type="transmembrane region" description="Helical" evidence="7">
    <location>
        <begin position="1045"/>
        <end position="1064"/>
    </location>
</feature>
<dbReference type="InterPro" id="IPR017983">
    <property type="entry name" value="GPCR_2_secretin-like_CS"/>
</dbReference>
<dbReference type="Pfam" id="PF00002">
    <property type="entry name" value="7tm_2"/>
    <property type="match status" value="1"/>
</dbReference>
<gene>
    <name evidence="9" type="ORF">PEVE_00042475</name>
</gene>
<comment type="subcellular location">
    <subcellularLocation>
        <location evidence="1">Membrane</location>
        <topology evidence="1">Multi-pass membrane protein</topology>
    </subcellularLocation>
</comment>
<evidence type="ECO:0000256" key="5">
    <source>
        <dbReference type="ARBA" id="ARBA00023157"/>
    </source>
</evidence>
<feature type="transmembrane region" description="Helical" evidence="7">
    <location>
        <begin position="980"/>
        <end position="1001"/>
    </location>
</feature>
<keyword evidence="5 6" id="KW-1015">Disulfide bond</keyword>
<feature type="non-terminal residue" evidence="9">
    <location>
        <position position="1"/>
    </location>
</feature>
<feature type="disulfide bond" evidence="6">
    <location>
        <begin position="184"/>
        <end position="199"/>
    </location>
</feature>
<evidence type="ECO:0000256" key="7">
    <source>
        <dbReference type="SAM" id="Phobius"/>
    </source>
</evidence>
<dbReference type="PROSITE" id="PS50261">
    <property type="entry name" value="G_PROTEIN_RECEP_F2_4"/>
    <property type="match status" value="1"/>
</dbReference>
<dbReference type="Gene3D" id="1.20.1070.10">
    <property type="entry name" value="Rhodopsin 7-helix transmembrane proteins"/>
    <property type="match status" value="1"/>
</dbReference>
<evidence type="ECO:0000313" key="9">
    <source>
        <dbReference type="EMBL" id="CAH3142424.1"/>
    </source>
</evidence>
<reference evidence="9 10" key="1">
    <citation type="submission" date="2022-05" db="EMBL/GenBank/DDBJ databases">
        <authorList>
            <consortium name="Genoscope - CEA"/>
            <person name="William W."/>
        </authorList>
    </citation>
    <scope>NUCLEOTIDE SEQUENCE [LARGE SCALE GENOMIC DNA]</scope>
</reference>
<feature type="domain" description="G-protein coupled receptors family 2 profile 2" evidence="8">
    <location>
        <begin position="874"/>
        <end position="1132"/>
    </location>
</feature>
<organism evidence="9 10">
    <name type="scientific">Porites evermanni</name>
    <dbReference type="NCBI Taxonomy" id="104178"/>
    <lineage>
        <taxon>Eukaryota</taxon>
        <taxon>Metazoa</taxon>
        <taxon>Cnidaria</taxon>
        <taxon>Anthozoa</taxon>
        <taxon>Hexacorallia</taxon>
        <taxon>Scleractinia</taxon>
        <taxon>Fungiina</taxon>
        <taxon>Poritidae</taxon>
        <taxon>Porites</taxon>
    </lineage>
</organism>
<protein>
    <recommendedName>
        <fullName evidence="8">G-protein coupled receptors family 2 profile 2 domain-containing protein</fullName>
    </recommendedName>
</protein>
<comment type="caution">
    <text evidence="6">Lacks conserved residue(s) required for the propagation of feature annotation.</text>
</comment>
<feature type="transmembrane region" description="Helical" evidence="7">
    <location>
        <begin position="879"/>
        <end position="901"/>
    </location>
</feature>
<evidence type="ECO:0000313" key="10">
    <source>
        <dbReference type="Proteomes" id="UP001159427"/>
    </source>
</evidence>
<feature type="transmembrane region" description="Helical" evidence="7">
    <location>
        <begin position="1109"/>
        <end position="1131"/>
    </location>
</feature>
<keyword evidence="10" id="KW-1185">Reference proteome</keyword>
<feature type="transmembrane region" description="Helical" evidence="7">
    <location>
        <begin position="1085"/>
        <end position="1103"/>
    </location>
</feature>
<dbReference type="InterPro" id="IPR017981">
    <property type="entry name" value="GPCR_2-like_7TM"/>
</dbReference>
<keyword evidence="4 7" id="KW-0472">Membrane</keyword>
<feature type="non-terminal residue" evidence="9">
    <location>
        <position position="1170"/>
    </location>
</feature>
<keyword evidence="2 7" id="KW-0812">Transmembrane</keyword>
<dbReference type="Proteomes" id="UP001159427">
    <property type="component" value="Unassembled WGS sequence"/>
</dbReference>
<dbReference type="PANTHER" id="PTHR12011">
    <property type="entry name" value="ADHESION G-PROTEIN COUPLED RECEPTOR"/>
    <property type="match status" value="1"/>
</dbReference>
<evidence type="ECO:0000259" key="8">
    <source>
        <dbReference type="PROSITE" id="PS50261"/>
    </source>
</evidence>
<name>A0ABN8PGL8_9CNID</name>
<evidence type="ECO:0000256" key="4">
    <source>
        <dbReference type="ARBA" id="ARBA00023136"/>
    </source>
</evidence>
<dbReference type="InterPro" id="IPR000832">
    <property type="entry name" value="GPCR_2_secretin-like"/>
</dbReference>
<dbReference type="InterPro" id="IPR002172">
    <property type="entry name" value="LDrepeatLR_classA_rpt"/>
</dbReference>
<dbReference type="PROSITE" id="PS50068">
    <property type="entry name" value="LDLRA_2"/>
    <property type="match status" value="1"/>
</dbReference>
<dbReference type="InterPro" id="IPR036055">
    <property type="entry name" value="LDL_receptor-like_sf"/>
</dbReference>
<dbReference type="PANTHER" id="PTHR12011:SF347">
    <property type="entry name" value="FI21270P1-RELATED"/>
    <property type="match status" value="1"/>
</dbReference>
<feature type="transmembrane region" description="Helical" evidence="7">
    <location>
        <begin position="943"/>
        <end position="968"/>
    </location>
</feature>
<evidence type="ECO:0000256" key="1">
    <source>
        <dbReference type="ARBA" id="ARBA00004141"/>
    </source>
</evidence>
<keyword evidence="3 7" id="KW-1133">Transmembrane helix</keyword>
<feature type="transmembrane region" description="Helical" evidence="7">
    <location>
        <begin position="913"/>
        <end position="931"/>
    </location>
</feature>
<sequence>FFTTAPPGYCRSFNGSLYKIGDTWKPNPLETCSCTPSQFIACSIIHPPIVIACRDSSGNTRKPGDTWLDNPQSKCNCTKGNFVMCDRLLEPMCQDISRIFRTNMETWTKGSCVECACINGTINCNQTIVNITYGLYKASVFPISELYASQAPQTSSACKAFHDNKGKLIRCERDGFFIRDSHRCNGIEECPDGSDEKGCENEICKDEEGGTLLINDNVKGWNVSPCLSCHCKGGLTTCKRDLTINFPGYFRGMYSLEQNCTQPSCSVLKFVQENKDWCHAVELIQNRGIIFEGQTWKYGGCTFYFPGVRYSEYCPSMTRPVCYVYNGAICCASECSVLQQIGSQMRGNLTYCPGGRQLDSNSSRCRNSSNCSQNLNIDNCLSVVMCQDEDSNQYFEGTTWSVGSCIKCSCAKGKIHCSRTAVLVSFLQLSGLPVFASDQTFIEYCNQTSCNVVSFVKANKGICYACRWNGKLYYEGDHWKENGIDFYCISISSQKVRPGCYVENRRIACTGAIPGIQNLSLTSRDALFLCDSGDEIRSLSDRCNIKPGCADLSDEKDCDKYYCPYEKAHSFLWNRTQEGKEILKQCSIVDPSWTGEFGSKCSVNPFQTFWLHKTTCNCEKKSVVDYFKSKIAGVNKTNFMNISEELVRSAQAQEFINPKSFQDIFTELFNIATTQLLIPLTHQNADAALQYCMHVIKTVLSFSPYAVSRSAFCEPSLVNDRNSLADKALEFLRGAPNDTEAFRQGSMLRLEYVPNTAHFRTNFMEPLSSFEAAITREELILKLNTAPLLPAAVSATPTLVVINNKNNATTKSNTSQANETKILQNNETNDQTNEQIQQLLRANNCTRLTYDEEKAIFLYHADVSKEYQKHENIQDTMEKILICISIAAVIIALILFSALRLKNSERIFIHKSLLVSLGVGNLVYVLDISFFSTREENVAFCSALVVIQYYFHTALFTWMLVEGVNLYIKLVKVYSLKEQYAGYAGMGWGIPAVIVGLVAAIRPVSFDMSKPSTVDVTCGSLHLTARAKRNRCWINGSLWIYKGPILAILVVNVVLFFILIRVIFGKIASKYGNNRVIAAKKRLRSTIALLPLLGVTWLVGFFIELHFAVGYLFLLLNSNQGVVIAIFHCFLDDEVQDAMRKFCSRLSGHTNFRNGDTPAPNAHPTETPEL</sequence>
<dbReference type="EMBL" id="CALNXI010000836">
    <property type="protein sequence ID" value="CAH3142424.1"/>
    <property type="molecule type" value="Genomic_DNA"/>
</dbReference>
<dbReference type="CDD" id="cd00112">
    <property type="entry name" value="LDLa"/>
    <property type="match status" value="1"/>
</dbReference>
<dbReference type="Gene3D" id="4.10.400.10">
    <property type="entry name" value="Low-density Lipoprotein Receptor"/>
    <property type="match status" value="1"/>
</dbReference>